<dbReference type="HAMAP" id="MF_01393">
    <property type="entry name" value="ATP_synth_a_bact"/>
    <property type="match status" value="1"/>
</dbReference>
<dbReference type="GO" id="GO:0045259">
    <property type="term" value="C:proton-transporting ATP synthase complex"/>
    <property type="evidence" value="ECO:0007669"/>
    <property type="project" value="UniProtKB-KW"/>
</dbReference>
<dbReference type="GO" id="GO:0042777">
    <property type="term" value="P:proton motive force-driven plasma membrane ATP synthesis"/>
    <property type="evidence" value="ECO:0007669"/>
    <property type="project" value="TreeGrafter"/>
</dbReference>
<keyword evidence="7 11" id="KW-1133">Transmembrane helix</keyword>
<dbReference type="AlphaFoldDB" id="A0A2N1UNI5"/>
<evidence type="ECO:0000256" key="12">
    <source>
        <dbReference type="RuleBase" id="RU000483"/>
    </source>
</evidence>
<feature type="transmembrane region" description="Helical" evidence="11">
    <location>
        <begin position="217"/>
        <end position="239"/>
    </location>
</feature>
<dbReference type="PRINTS" id="PR00123">
    <property type="entry name" value="ATPASEA"/>
</dbReference>
<keyword evidence="9 11" id="KW-0472">Membrane</keyword>
<sequence>MNGFIQKFDKICQKDKIKTQNTYFTNYKLISIFMHISLSPETIFFVGKFPVTNTLLTCWIAMIILIIIAFLISKKIQLLPKRFQNVIEILIESLLKLVQDITNNKKQTEKFFPLVATIFIFVLFSNWLGIFPGVGTIGFKENGVFVPFFRSVYSDLNMTIALALISVFACQFFGIIACGFLKYAGKFINFKSPITFFVGILELISEIAKLISFSFRLFGNIFAGEVLLVVIAFLVPFIIPLPFMALELFVGFIQALVFAMLTLVFLKMATIIHDEH</sequence>
<evidence type="ECO:0000256" key="11">
    <source>
        <dbReference type="HAMAP-Rule" id="MF_01393"/>
    </source>
</evidence>
<keyword evidence="4 11" id="KW-0138">CF(0)</keyword>
<evidence type="ECO:0000256" key="2">
    <source>
        <dbReference type="ARBA" id="ARBA00006810"/>
    </source>
</evidence>
<dbReference type="Pfam" id="PF00119">
    <property type="entry name" value="ATP-synt_A"/>
    <property type="match status" value="1"/>
</dbReference>
<dbReference type="Proteomes" id="UP000233414">
    <property type="component" value="Unassembled WGS sequence"/>
</dbReference>
<keyword evidence="3 11" id="KW-0813">Transport</keyword>
<keyword evidence="6 11" id="KW-0375">Hydrogen ion transport</keyword>
<keyword evidence="8 11" id="KW-0406">Ion transport</keyword>
<dbReference type="PROSITE" id="PS00449">
    <property type="entry name" value="ATPASE_A"/>
    <property type="match status" value="1"/>
</dbReference>
<dbReference type="Gene3D" id="1.20.120.220">
    <property type="entry name" value="ATP synthase, F0 complex, subunit A"/>
    <property type="match status" value="1"/>
</dbReference>
<feature type="transmembrane region" description="Helical" evidence="11">
    <location>
        <begin position="54"/>
        <end position="72"/>
    </location>
</feature>
<comment type="subcellular location">
    <subcellularLocation>
        <location evidence="11 12">Cell membrane</location>
        <topology evidence="11 12">Multi-pass membrane protein</topology>
    </subcellularLocation>
    <subcellularLocation>
        <location evidence="1">Membrane</location>
        <topology evidence="1">Multi-pass membrane protein</topology>
    </subcellularLocation>
</comment>
<comment type="caution">
    <text evidence="13">The sequence shown here is derived from an EMBL/GenBank/DDBJ whole genome shotgun (WGS) entry which is preliminary data.</text>
</comment>
<feature type="transmembrane region" description="Helical" evidence="11">
    <location>
        <begin position="245"/>
        <end position="266"/>
    </location>
</feature>
<dbReference type="InterPro" id="IPR045082">
    <property type="entry name" value="ATP_syn_F0_a_bact/chloroplast"/>
</dbReference>
<dbReference type="SUPFAM" id="SSF81336">
    <property type="entry name" value="F1F0 ATP synthase subunit A"/>
    <property type="match status" value="1"/>
</dbReference>
<evidence type="ECO:0000256" key="10">
    <source>
        <dbReference type="ARBA" id="ARBA00023310"/>
    </source>
</evidence>
<dbReference type="GO" id="GO:0005886">
    <property type="term" value="C:plasma membrane"/>
    <property type="evidence" value="ECO:0007669"/>
    <property type="project" value="UniProtKB-SubCell"/>
</dbReference>
<dbReference type="PANTHER" id="PTHR42823">
    <property type="entry name" value="ATP SYNTHASE SUBUNIT A, CHLOROPLASTIC"/>
    <property type="match status" value="1"/>
</dbReference>
<evidence type="ECO:0000313" key="14">
    <source>
        <dbReference type="Proteomes" id="UP000233414"/>
    </source>
</evidence>
<evidence type="ECO:0000256" key="1">
    <source>
        <dbReference type="ARBA" id="ARBA00004141"/>
    </source>
</evidence>
<dbReference type="InterPro" id="IPR000568">
    <property type="entry name" value="ATP_synth_F0_asu"/>
</dbReference>
<feature type="transmembrane region" description="Helical" evidence="11">
    <location>
        <begin position="111"/>
        <end position="139"/>
    </location>
</feature>
<comment type="similarity">
    <text evidence="2 11 12">Belongs to the ATPase A chain family.</text>
</comment>
<dbReference type="PANTHER" id="PTHR42823:SF3">
    <property type="entry name" value="ATP SYNTHASE SUBUNIT A, CHLOROPLASTIC"/>
    <property type="match status" value="1"/>
</dbReference>
<comment type="function">
    <text evidence="11 12">Key component of the proton channel; it plays a direct role in the translocation of protons across the membrane.</text>
</comment>
<keyword evidence="5 11" id="KW-0812">Transmembrane</keyword>
<evidence type="ECO:0000256" key="9">
    <source>
        <dbReference type="ARBA" id="ARBA00023136"/>
    </source>
</evidence>
<dbReference type="NCBIfam" id="TIGR01131">
    <property type="entry name" value="ATP_synt_6_or_A"/>
    <property type="match status" value="1"/>
</dbReference>
<dbReference type="InterPro" id="IPR023011">
    <property type="entry name" value="ATP_synth_F0_asu_AS"/>
</dbReference>
<evidence type="ECO:0000256" key="3">
    <source>
        <dbReference type="ARBA" id="ARBA00022448"/>
    </source>
</evidence>
<dbReference type="CDD" id="cd00310">
    <property type="entry name" value="ATP-synt_Fo_a_6"/>
    <property type="match status" value="1"/>
</dbReference>
<evidence type="ECO:0000256" key="8">
    <source>
        <dbReference type="ARBA" id="ARBA00023065"/>
    </source>
</evidence>
<keyword evidence="10 11" id="KW-0066">ATP synthesis</keyword>
<dbReference type="InterPro" id="IPR035908">
    <property type="entry name" value="F0_ATP_A_sf"/>
</dbReference>
<gene>
    <name evidence="11 13" type="primary">atpB</name>
    <name evidence="13" type="ORF">CVV26_02075</name>
</gene>
<dbReference type="EMBL" id="PGYQ01000007">
    <property type="protein sequence ID" value="PKL72329.1"/>
    <property type="molecule type" value="Genomic_DNA"/>
</dbReference>
<reference evidence="13 14" key="1">
    <citation type="journal article" date="2017" name="ISME J.">
        <title>Potential for microbial H2 and metal transformations associated with novel bacteria and archaea in deep terrestrial subsurface sediments.</title>
        <authorList>
            <person name="Hernsdorf A.W."/>
            <person name="Amano Y."/>
            <person name="Miyakawa K."/>
            <person name="Ise K."/>
            <person name="Suzuki Y."/>
            <person name="Anantharaman K."/>
            <person name="Probst A."/>
            <person name="Burstein D."/>
            <person name="Thomas B.C."/>
            <person name="Banfield J.F."/>
        </authorList>
    </citation>
    <scope>NUCLEOTIDE SEQUENCE [LARGE SCALE GENOMIC DNA]</scope>
    <source>
        <strain evidence="13">HGW-Kuenenbacteria-1</strain>
    </source>
</reference>
<feature type="transmembrane region" description="Helical" evidence="11">
    <location>
        <begin position="159"/>
        <end position="181"/>
    </location>
</feature>
<evidence type="ECO:0000256" key="6">
    <source>
        <dbReference type="ARBA" id="ARBA00022781"/>
    </source>
</evidence>
<evidence type="ECO:0000256" key="4">
    <source>
        <dbReference type="ARBA" id="ARBA00022547"/>
    </source>
</evidence>
<accession>A0A2N1UNI5</accession>
<dbReference type="GO" id="GO:0046933">
    <property type="term" value="F:proton-transporting ATP synthase activity, rotational mechanism"/>
    <property type="evidence" value="ECO:0007669"/>
    <property type="project" value="UniProtKB-UniRule"/>
</dbReference>
<name>A0A2N1UNI5_9BACT</name>
<proteinExistence type="inferred from homology"/>
<organism evidence="13 14">
    <name type="scientific">Candidatus Kuenenbacteria bacterium HGW-Kuenenbacteria-1</name>
    <dbReference type="NCBI Taxonomy" id="2013812"/>
    <lineage>
        <taxon>Bacteria</taxon>
        <taxon>Candidatus Kueneniibacteriota</taxon>
    </lineage>
</organism>
<evidence type="ECO:0000256" key="7">
    <source>
        <dbReference type="ARBA" id="ARBA00022989"/>
    </source>
</evidence>
<protein>
    <recommendedName>
        <fullName evidence="11 12">ATP synthase subunit a</fullName>
    </recommendedName>
    <alternativeName>
        <fullName evidence="11">ATP synthase F0 sector subunit a</fullName>
    </alternativeName>
    <alternativeName>
        <fullName evidence="11">F-ATPase subunit 6</fullName>
    </alternativeName>
</protein>
<evidence type="ECO:0000313" key="13">
    <source>
        <dbReference type="EMBL" id="PKL72329.1"/>
    </source>
</evidence>
<evidence type="ECO:0000256" key="5">
    <source>
        <dbReference type="ARBA" id="ARBA00022692"/>
    </source>
</evidence>
<keyword evidence="11" id="KW-1003">Cell membrane</keyword>